<keyword evidence="4" id="KW-0732">Signal</keyword>
<sequence length="402" mass="45837">MPLFNCLILGVSGSAFSVIIEEWKTVALLKKAIKVEKANDYKDVDADKLHLFAAKTVDDKWLASSTEDGEDYISDLLAGMETPEGRQIHMLVVVSEQAQTQTRLWLVSGFIENALDTKGIRCFLYRLASSRLGCYDPARRIGDKDVAFWYEDNRLCIHVLFKTEKAARKFGNDLNAGPHTLGSPLSGQAITCQLTRVEAVSTELQRIKCTDYDPHESDSPQNTLSSVSLSTSRSLLDPLRDEFFCMRIKHKWLFIPYGKVESCHLLSKKQCNDNKRQVGHYDRDPNNRLALSRGMHRFYYGLSLDIPIVNTLAVSVEKTPSFGSRYKVEVLVKVFDADCISRVFYRLKDGSTKTDDPLVMKTFVYVEDPNTFCYCMKWKHDYNEKLWKSFSDGGRLSRINEV</sequence>
<dbReference type="AlphaFoldDB" id="A0AAV0TFI7"/>
<feature type="chain" id="PRO_5043695768" description="Crinkler effector protein N-terminal domain-containing protein" evidence="4">
    <location>
        <begin position="18"/>
        <end position="402"/>
    </location>
</feature>
<evidence type="ECO:0000259" key="5">
    <source>
        <dbReference type="Pfam" id="PF20147"/>
    </source>
</evidence>
<comment type="caution">
    <text evidence="6">The sequence shown here is derived from an EMBL/GenBank/DDBJ whole genome shotgun (WGS) entry which is preliminary data.</text>
</comment>
<protein>
    <recommendedName>
        <fullName evidence="5">Crinkler effector protein N-terminal domain-containing protein</fullName>
    </recommendedName>
</protein>
<dbReference type="GO" id="GO:0005576">
    <property type="term" value="C:extracellular region"/>
    <property type="evidence" value="ECO:0007669"/>
    <property type="project" value="UniProtKB-SubCell"/>
</dbReference>
<evidence type="ECO:0000256" key="4">
    <source>
        <dbReference type="SAM" id="SignalP"/>
    </source>
</evidence>
<comment type="subcellular location">
    <subcellularLocation>
        <location evidence="1">Host cell</location>
    </subcellularLocation>
    <subcellularLocation>
        <location evidence="2">Secreted</location>
    </subcellularLocation>
</comment>
<dbReference type="EMBL" id="CANTFM010000337">
    <property type="protein sequence ID" value="CAI5718891.1"/>
    <property type="molecule type" value="Genomic_DNA"/>
</dbReference>
<evidence type="ECO:0000256" key="1">
    <source>
        <dbReference type="ARBA" id="ARBA00004340"/>
    </source>
</evidence>
<evidence type="ECO:0000256" key="3">
    <source>
        <dbReference type="ARBA" id="ARBA00022525"/>
    </source>
</evidence>
<feature type="signal peptide" evidence="4">
    <location>
        <begin position="1"/>
        <end position="17"/>
    </location>
</feature>
<dbReference type="Pfam" id="PF20147">
    <property type="entry name" value="Crinkler"/>
    <property type="match status" value="1"/>
</dbReference>
<dbReference type="GO" id="GO:0043657">
    <property type="term" value="C:host cell"/>
    <property type="evidence" value="ECO:0007669"/>
    <property type="project" value="UniProtKB-SubCell"/>
</dbReference>
<evidence type="ECO:0000313" key="6">
    <source>
        <dbReference type="EMBL" id="CAI5718891.1"/>
    </source>
</evidence>
<keyword evidence="3" id="KW-0964">Secreted</keyword>
<keyword evidence="7" id="KW-1185">Reference proteome</keyword>
<organism evidence="6 7">
    <name type="scientific">Peronospora destructor</name>
    <dbReference type="NCBI Taxonomy" id="86335"/>
    <lineage>
        <taxon>Eukaryota</taxon>
        <taxon>Sar</taxon>
        <taxon>Stramenopiles</taxon>
        <taxon>Oomycota</taxon>
        <taxon>Peronosporomycetes</taxon>
        <taxon>Peronosporales</taxon>
        <taxon>Peronosporaceae</taxon>
        <taxon>Peronospora</taxon>
    </lineage>
</organism>
<evidence type="ECO:0000313" key="7">
    <source>
        <dbReference type="Proteomes" id="UP001162029"/>
    </source>
</evidence>
<feature type="domain" description="Crinkler effector protein N-terminal" evidence="5">
    <location>
        <begin position="5"/>
        <end position="68"/>
    </location>
</feature>
<reference evidence="6" key="1">
    <citation type="submission" date="2022-12" db="EMBL/GenBank/DDBJ databases">
        <authorList>
            <person name="Webb A."/>
        </authorList>
    </citation>
    <scope>NUCLEOTIDE SEQUENCE</scope>
    <source>
        <strain evidence="6">Pd1</strain>
    </source>
</reference>
<proteinExistence type="predicted"/>
<dbReference type="InterPro" id="IPR045379">
    <property type="entry name" value="Crinkler_N"/>
</dbReference>
<evidence type="ECO:0000256" key="2">
    <source>
        <dbReference type="ARBA" id="ARBA00004613"/>
    </source>
</evidence>
<name>A0AAV0TFI7_9STRA</name>
<dbReference type="Proteomes" id="UP001162029">
    <property type="component" value="Unassembled WGS sequence"/>
</dbReference>
<accession>A0AAV0TFI7</accession>
<gene>
    <name evidence="6" type="ORF">PDE001_LOCUS1952</name>
</gene>